<evidence type="ECO:0000256" key="1">
    <source>
        <dbReference type="SAM" id="Coils"/>
    </source>
</evidence>
<name>A0ABD1YGK5_9MARC</name>
<organism evidence="3 4">
    <name type="scientific">Riccia fluitans</name>
    <dbReference type="NCBI Taxonomy" id="41844"/>
    <lineage>
        <taxon>Eukaryota</taxon>
        <taxon>Viridiplantae</taxon>
        <taxon>Streptophyta</taxon>
        <taxon>Embryophyta</taxon>
        <taxon>Marchantiophyta</taxon>
        <taxon>Marchantiopsida</taxon>
        <taxon>Marchantiidae</taxon>
        <taxon>Marchantiales</taxon>
        <taxon>Ricciaceae</taxon>
        <taxon>Riccia</taxon>
    </lineage>
</organism>
<gene>
    <name evidence="3" type="ORF">R1flu_014220</name>
</gene>
<evidence type="ECO:0000313" key="3">
    <source>
        <dbReference type="EMBL" id="KAL2629534.1"/>
    </source>
</evidence>
<keyword evidence="4" id="KW-1185">Reference proteome</keyword>
<keyword evidence="1" id="KW-0175">Coiled coil</keyword>
<feature type="compositionally biased region" description="Polar residues" evidence="2">
    <location>
        <begin position="316"/>
        <end position="335"/>
    </location>
</feature>
<evidence type="ECO:0000313" key="4">
    <source>
        <dbReference type="Proteomes" id="UP001605036"/>
    </source>
</evidence>
<feature type="compositionally biased region" description="Basic and acidic residues" evidence="2">
    <location>
        <begin position="186"/>
        <end position="198"/>
    </location>
</feature>
<dbReference type="Proteomes" id="UP001605036">
    <property type="component" value="Unassembled WGS sequence"/>
</dbReference>
<proteinExistence type="predicted"/>
<evidence type="ECO:0000256" key="2">
    <source>
        <dbReference type="SAM" id="MobiDB-lite"/>
    </source>
</evidence>
<feature type="coiled-coil region" evidence="1">
    <location>
        <begin position="113"/>
        <end position="169"/>
    </location>
</feature>
<dbReference type="EMBL" id="JBHFFA010000004">
    <property type="protein sequence ID" value="KAL2629534.1"/>
    <property type="molecule type" value="Genomic_DNA"/>
</dbReference>
<feature type="region of interest" description="Disordered" evidence="2">
    <location>
        <begin position="14"/>
        <end position="34"/>
    </location>
</feature>
<comment type="caution">
    <text evidence="3">The sequence shown here is derived from an EMBL/GenBank/DDBJ whole genome shotgun (WGS) entry which is preliminary data.</text>
</comment>
<feature type="region of interest" description="Disordered" evidence="2">
    <location>
        <begin position="290"/>
        <end position="382"/>
    </location>
</feature>
<feature type="compositionally biased region" description="Low complexity" evidence="2">
    <location>
        <begin position="25"/>
        <end position="34"/>
    </location>
</feature>
<feature type="region of interest" description="Disordered" evidence="2">
    <location>
        <begin position="175"/>
        <end position="211"/>
    </location>
</feature>
<feature type="compositionally biased region" description="Polar residues" evidence="2">
    <location>
        <begin position="366"/>
        <end position="378"/>
    </location>
</feature>
<feature type="region of interest" description="Disordered" evidence="2">
    <location>
        <begin position="455"/>
        <end position="512"/>
    </location>
</feature>
<protein>
    <submittedName>
        <fullName evidence="3">Uncharacterized protein</fullName>
    </submittedName>
</protein>
<reference evidence="3 4" key="1">
    <citation type="submission" date="2024-09" db="EMBL/GenBank/DDBJ databases">
        <title>Chromosome-scale assembly of Riccia fluitans.</title>
        <authorList>
            <person name="Paukszto L."/>
            <person name="Sawicki J."/>
            <person name="Karawczyk K."/>
            <person name="Piernik-Szablinska J."/>
            <person name="Szczecinska M."/>
            <person name="Mazdziarz M."/>
        </authorList>
    </citation>
    <scope>NUCLEOTIDE SEQUENCE [LARGE SCALE GENOMIC DNA]</scope>
    <source>
        <strain evidence="3">Rf_01</strain>
        <tissue evidence="3">Aerial parts of the thallus</tissue>
    </source>
</reference>
<accession>A0ABD1YGK5</accession>
<sequence length="538" mass="58175">MDDQVSMQRAVVCGGIRPPEDGSQPAAAASSSPPLSFPVEELSKLLSPLGLSSEQTKGVLNCLTEAGSRWIMPHMEATIERNTEFMAQVVKSCFHEVAAGAIHSFGSYAVLCVQRLIMHNEELKKQHQNELAQLKEYAAHLMLNLNHQKLRMEAEKKKLAEDLEIFKRRCVCGSQTHRNTKGSTKRKGDQMEELEQRQAAKKSGPTRPFRQKLSSVISKLPEMAPQTLIQDLANCAQQSMKLPALEVPLPDIDMNEITDHPLLISSTENKLLEKAAGDVCAGQLDEKEDEFGASLRSAPSENGGSGKPKVSGGTSGERSVLTTSHLIEDSQSGANDTIDGSCEPGRVSEKVSIEEEPTEELGKSASDGQGSSISTSKLGSEEGDNLQSVLVDVVDGADTTAALSLCQLGKSMIPSEGVMHSLSECHGIEGRDGLFVKLNGSKVLQGTSCETEAMNKRRKSAVSRSKTDLRDTNAADVQAQKTVARRKPRQTVVDKQKAPRQGSPAAAASDLEGYISRDQRRVSIVAKQLMAISERKYG</sequence>
<dbReference type="AlphaFoldDB" id="A0ABD1YGK5"/>